<evidence type="ECO:0000313" key="3">
    <source>
        <dbReference type="EMBL" id="CAL4952103.1"/>
    </source>
</evidence>
<reference evidence="4" key="1">
    <citation type="submission" date="2024-06" db="EMBL/GenBank/DDBJ databases">
        <authorList>
            <person name="Ryan C."/>
        </authorList>
    </citation>
    <scope>NUCLEOTIDE SEQUENCE [LARGE SCALE GENOMIC DNA]</scope>
</reference>
<gene>
    <name evidence="3" type="ORF">URODEC1_LOCUS39322</name>
</gene>
<dbReference type="EMBL" id="OZ075127">
    <property type="protein sequence ID" value="CAL4952103.1"/>
    <property type="molecule type" value="Genomic_DNA"/>
</dbReference>
<feature type="region of interest" description="Disordered" evidence="2">
    <location>
        <begin position="279"/>
        <end position="362"/>
    </location>
</feature>
<dbReference type="Proteomes" id="UP001497457">
    <property type="component" value="Chromosome 17b"/>
</dbReference>
<evidence type="ECO:0000313" key="4">
    <source>
        <dbReference type="Proteomes" id="UP001497457"/>
    </source>
</evidence>
<dbReference type="PANTHER" id="PTHR35992">
    <property type="entry name" value="CYTOMATRIX PROTEIN-LIKE PROTEIN"/>
    <property type="match status" value="1"/>
</dbReference>
<reference evidence="3 4" key="2">
    <citation type="submission" date="2024-10" db="EMBL/GenBank/DDBJ databases">
        <authorList>
            <person name="Ryan C."/>
        </authorList>
    </citation>
    <scope>NUCLEOTIDE SEQUENCE [LARGE SCALE GENOMIC DNA]</scope>
</reference>
<evidence type="ECO:0000256" key="2">
    <source>
        <dbReference type="SAM" id="MobiDB-lite"/>
    </source>
</evidence>
<keyword evidence="4" id="KW-1185">Reference proteome</keyword>
<protein>
    <submittedName>
        <fullName evidence="3">Uncharacterized protein</fullName>
    </submittedName>
</protein>
<dbReference type="PANTHER" id="PTHR35992:SF1">
    <property type="entry name" value="CYTOMATRIX PROTEIN-LIKE PROTEIN"/>
    <property type="match status" value="1"/>
</dbReference>
<organism evidence="3 4">
    <name type="scientific">Urochloa decumbens</name>
    <dbReference type="NCBI Taxonomy" id="240449"/>
    <lineage>
        <taxon>Eukaryota</taxon>
        <taxon>Viridiplantae</taxon>
        <taxon>Streptophyta</taxon>
        <taxon>Embryophyta</taxon>
        <taxon>Tracheophyta</taxon>
        <taxon>Spermatophyta</taxon>
        <taxon>Magnoliopsida</taxon>
        <taxon>Liliopsida</taxon>
        <taxon>Poales</taxon>
        <taxon>Poaceae</taxon>
        <taxon>PACMAD clade</taxon>
        <taxon>Panicoideae</taxon>
        <taxon>Panicodae</taxon>
        <taxon>Paniceae</taxon>
        <taxon>Melinidinae</taxon>
        <taxon>Urochloa</taxon>
    </lineage>
</organism>
<evidence type="ECO:0000256" key="1">
    <source>
        <dbReference type="SAM" id="Coils"/>
    </source>
</evidence>
<keyword evidence="1" id="KW-0175">Coiled coil</keyword>
<name>A0ABC8YZ05_9POAL</name>
<feature type="coiled-coil region" evidence="1">
    <location>
        <begin position="208"/>
        <end position="263"/>
    </location>
</feature>
<dbReference type="AlphaFoldDB" id="A0ABC8YZ05"/>
<sequence length="415" mass="47395">MAEGEGGGDGAAAPPQGQDYLTEWRRVYNRLLKMLREEHALAEELSIERAHLATELEFQRAGRRECEEIFQTRIQQILRDVERRRKVEDAERAVLTGGKNLESSCYQKLVELADSDAEDFRCCIATLTAENSQLKEKLKEFENQAQLSENNVEHQQSGKDPRQELRKLKQAYKTLSSEKDKQISSLNSEKDFVWNQFKTMEQEYVVTIKKKNIEAKQATEAAQKFQQNVDELQVEAQKKDEEISRLQAEVTAAKENMLILEDELKQMHSLVKGKDVETIKKKADQSETSRKSKKDVNETNRKSKSDSKEKSRASQVTPDRIEVKTTNQKSKKDVNETNRKSKSEGPVSKEKSRASQVTPDRIEVKTINQKRKRGSSVLCGSRRCSTRSLQVKTAVSPMLLPPSFTVPRLKNPTPP</sequence>
<feature type="coiled-coil region" evidence="1">
    <location>
        <begin position="124"/>
        <end position="151"/>
    </location>
</feature>
<accession>A0ABC8YZ05</accession>
<feature type="compositionally biased region" description="Basic and acidic residues" evidence="2">
    <location>
        <begin position="279"/>
        <end position="312"/>
    </location>
</feature>
<proteinExistence type="predicted"/>
<feature type="compositionally biased region" description="Basic and acidic residues" evidence="2">
    <location>
        <begin position="330"/>
        <end position="353"/>
    </location>
</feature>